<keyword evidence="6" id="KW-1185">Reference proteome</keyword>
<dbReference type="GO" id="GO:0002189">
    <property type="term" value="C:ribose phosphate diphosphokinase complex"/>
    <property type="evidence" value="ECO:0007669"/>
    <property type="project" value="TreeGrafter"/>
</dbReference>
<dbReference type="NCBIfam" id="TIGR01251">
    <property type="entry name" value="ribP_PPkin"/>
    <property type="match status" value="1"/>
</dbReference>
<dbReference type="InterPro" id="IPR005946">
    <property type="entry name" value="Rib-P_diPkinase"/>
</dbReference>
<gene>
    <name evidence="5" type="primary">prs_2</name>
    <name evidence="5" type="ORF">Tther_01987</name>
</gene>
<reference evidence="5 6" key="1">
    <citation type="submission" date="2019-07" db="EMBL/GenBank/DDBJ databases">
        <title>Tepidimonas thermarum AA-1 draft genome.</title>
        <authorList>
            <person name="Da Costa M.S."/>
            <person name="Froufe H.J.C."/>
            <person name="Egas C."/>
            <person name="Albuquerque L."/>
        </authorList>
    </citation>
    <scope>NUCLEOTIDE SEQUENCE [LARGE SCALE GENOMIC DNA]</scope>
    <source>
        <strain evidence="5 6">AA-1</strain>
    </source>
</reference>
<protein>
    <submittedName>
        <fullName evidence="5">Ribose-phosphate pyrophosphokinase</fullName>
        <ecNumber evidence="5">2.7.6.1</ecNumber>
    </submittedName>
</protein>
<comment type="similarity">
    <text evidence="2">Belongs to the ribose-phosphate pyrophosphokinase family.</text>
</comment>
<dbReference type="GO" id="GO:0000287">
    <property type="term" value="F:magnesium ion binding"/>
    <property type="evidence" value="ECO:0007669"/>
    <property type="project" value="InterPro"/>
</dbReference>
<keyword evidence="1 2" id="KW-0545">Nucleotide biosynthesis</keyword>
<dbReference type="SMART" id="SM01400">
    <property type="entry name" value="Pribosyltran_N"/>
    <property type="match status" value="1"/>
</dbReference>
<feature type="domain" description="Phosphoribosyltransferase" evidence="3">
    <location>
        <begin position="177"/>
        <end position="260"/>
    </location>
</feature>
<dbReference type="NCBIfam" id="NF005537">
    <property type="entry name" value="PRK07199.1"/>
    <property type="match status" value="1"/>
</dbReference>
<dbReference type="Proteomes" id="UP000318542">
    <property type="component" value="Unassembled WGS sequence"/>
</dbReference>
<comment type="caution">
    <text evidence="5">The sequence shown here is derived from an EMBL/GenBank/DDBJ whole genome shotgun (WGS) entry which is preliminary data.</text>
</comment>
<dbReference type="AlphaFoldDB" id="A0A554WYD3"/>
<feature type="domain" description="Ribose-phosphate pyrophosphokinase N-terminal" evidence="4">
    <location>
        <begin position="39"/>
        <end position="128"/>
    </location>
</feature>
<dbReference type="InterPro" id="IPR000836">
    <property type="entry name" value="PRTase_dom"/>
</dbReference>
<dbReference type="GO" id="GO:0006164">
    <property type="term" value="P:purine nucleotide biosynthetic process"/>
    <property type="evidence" value="ECO:0007669"/>
    <property type="project" value="TreeGrafter"/>
</dbReference>
<dbReference type="InterPro" id="IPR029099">
    <property type="entry name" value="Pribosyltran_N"/>
</dbReference>
<dbReference type="Pfam" id="PF13793">
    <property type="entry name" value="Pribosyltran_N"/>
    <property type="match status" value="1"/>
</dbReference>
<dbReference type="GO" id="GO:0004749">
    <property type="term" value="F:ribose phosphate diphosphokinase activity"/>
    <property type="evidence" value="ECO:0007669"/>
    <property type="project" value="UniProtKB-EC"/>
</dbReference>
<evidence type="ECO:0000259" key="4">
    <source>
        <dbReference type="Pfam" id="PF13793"/>
    </source>
</evidence>
<dbReference type="EC" id="2.7.6.1" evidence="5"/>
<dbReference type="PANTHER" id="PTHR10210:SF41">
    <property type="entry name" value="RIBOSE-PHOSPHATE PYROPHOSPHOKINASE 1, CHLOROPLASTIC"/>
    <property type="match status" value="1"/>
</dbReference>
<dbReference type="GO" id="GO:0005737">
    <property type="term" value="C:cytoplasm"/>
    <property type="evidence" value="ECO:0007669"/>
    <property type="project" value="TreeGrafter"/>
</dbReference>
<evidence type="ECO:0000259" key="3">
    <source>
        <dbReference type="Pfam" id="PF00156"/>
    </source>
</evidence>
<evidence type="ECO:0000313" key="6">
    <source>
        <dbReference type="Proteomes" id="UP000318542"/>
    </source>
</evidence>
<accession>A0A554WYD3</accession>
<sequence length="323" mass="34251">MPALLCFDDERPAAQRLLTALQAAEAPGQDPTGGEPWQLAVVERHRFPDGEWRLRLPATLPTVVAFYRSLHQPNEKLVELLLAAPAARELGAQRLWLVAPYLAYMRQDMAFSPGEVVSQRHIGRWLAAAFDGLITVDPHLHRVAALADAVPLADAQALSAAPVLGAWVVQRRPGALLLGPDEESAQWVQQAAAATGLQAAVCRKVRHGDREVQVALPPLDVRGRAVVILDDMASTGRTVAQAAAALRSAGAASVDVAVTHALFVGDALVALQAAGVGEVWSTDSVPHASNAVPLAPLLAPALQRSVRSFQISGNSTTSSILRK</sequence>
<keyword evidence="5" id="KW-0418">Kinase</keyword>
<dbReference type="PANTHER" id="PTHR10210">
    <property type="entry name" value="RIBOSE-PHOSPHATE DIPHOSPHOKINASE FAMILY MEMBER"/>
    <property type="match status" value="1"/>
</dbReference>
<dbReference type="RefSeq" id="WP_143903465.1">
    <property type="nucleotide sequence ID" value="NZ_VJOL01000043.1"/>
</dbReference>
<keyword evidence="5" id="KW-0808">Transferase</keyword>
<dbReference type="Pfam" id="PF00156">
    <property type="entry name" value="Pribosyltran"/>
    <property type="match status" value="1"/>
</dbReference>
<dbReference type="Gene3D" id="3.40.50.2020">
    <property type="match status" value="2"/>
</dbReference>
<dbReference type="CDD" id="cd06223">
    <property type="entry name" value="PRTases_typeI"/>
    <property type="match status" value="1"/>
</dbReference>
<name>A0A554WYD3_9BURK</name>
<evidence type="ECO:0000256" key="1">
    <source>
        <dbReference type="ARBA" id="ARBA00022727"/>
    </source>
</evidence>
<evidence type="ECO:0000256" key="2">
    <source>
        <dbReference type="RuleBase" id="RU004324"/>
    </source>
</evidence>
<dbReference type="InterPro" id="IPR029057">
    <property type="entry name" value="PRTase-like"/>
</dbReference>
<evidence type="ECO:0000313" key="5">
    <source>
        <dbReference type="EMBL" id="TSE28575.1"/>
    </source>
</evidence>
<dbReference type="OrthoDB" id="324294at2"/>
<dbReference type="EMBL" id="VJOL01000043">
    <property type="protein sequence ID" value="TSE28575.1"/>
    <property type="molecule type" value="Genomic_DNA"/>
</dbReference>
<dbReference type="SUPFAM" id="SSF53271">
    <property type="entry name" value="PRTase-like"/>
    <property type="match status" value="2"/>
</dbReference>
<organism evidence="5 6">
    <name type="scientific">Tepidimonas thermarum</name>
    <dbReference type="NCBI Taxonomy" id="335431"/>
    <lineage>
        <taxon>Bacteria</taxon>
        <taxon>Pseudomonadati</taxon>
        <taxon>Pseudomonadota</taxon>
        <taxon>Betaproteobacteria</taxon>
        <taxon>Burkholderiales</taxon>
        <taxon>Tepidimonas</taxon>
    </lineage>
</organism>
<proteinExistence type="inferred from homology"/>
<dbReference type="GO" id="GO:0006015">
    <property type="term" value="P:5-phosphoribose 1-diphosphate biosynthetic process"/>
    <property type="evidence" value="ECO:0007669"/>
    <property type="project" value="TreeGrafter"/>
</dbReference>
<dbReference type="GO" id="GO:0016301">
    <property type="term" value="F:kinase activity"/>
    <property type="evidence" value="ECO:0007669"/>
    <property type="project" value="UniProtKB-KW"/>
</dbReference>